<evidence type="ECO:0000256" key="6">
    <source>
        <dbReference type="ARBA" id="ARBA00022747"/>
    </source>
</evidence>
<comment type="similarity">
    <text evidence="1">Belongs to the type-I restriction system S methylase family.</text>
</comment>
<dbReference type="AlphaFoldDB" id="A0ABD5KZJ2"/>
<proteinExistence type="inferred from homology"/>
<feature type="domain" description="DNA methylase adenine-specific" evidence="10">
    <location>
        <begin position="184"/>
        <end position="402"/>
    </location>
</feature>
<dbReference type="InterPro" id="IPR044946">
    <property type="entry name" value="Restrct_endonuc_typeI_TRD_sf"/>
</dbReference>
<evidence type="ECO:0000256" key="1">
    <source>
        <dbReference type="ARBA" id="ARBA00010923"/>
    </source>
</evidence>
<comment type="caution">
    <text evidence="11">The sequence shown here is derived from an EMBL/GenBank/DDBJ whole genome shotgun (WGS) entry which is preliminary data.</text>
</comment>
<dbReference type="PANTHER" id="PTHR42933">
    <property type="entry name" value="SLR6095 PROTEIN"/>
    <property type="match status" value="1"/>
</dbReference>
<evidence type="ECO:0000313" key="12">
    <source>
        <dbReference type="Proteomes" id="UP001418804"/>
    </source>
</evidence>
<evidence type="ECO:0000256" key="4">
    <source>
        <dbReference type="ARBA" id="ARBA00022679"/>
    </source>
</evidence>
<dbReference type="Gene3D" id="3.90.220.20">
    <property type="entry name" value="DNA methylase specificity domains"/>
    <property type="match status" value="1"/>
</dbReference>
<keyword evidence="6" id="KW-0680">Restriction system</keyword>
<name>A0ABD5KZJ2_PRIAR</name>
<accession>A0ABD5KZJ2</accession>
<dbReference type="SUPFAM" id="SSF53335">
    <property type="entry name" value="S-adenosyl-L-methionine-dependent methyltransferases"/>
    <property type="match status" value="1"/>
</dbReference>
<sequence>MEKEEFLWKITEVMRGSMNQPLNKSIIVVGTLLAIEKEKKHALKKIAQSQNVELEINKMIKQLDFEETFKEYIQLQWSSWVNQLSSREVNDALLLMDKALMNNLGNELYDEFIVSNNQGNLMVPITPNSINTIVESYFGVNEQQDATFHDGTAGYGFSASSFGRKYPKVCLNLQDVSIEAATILNLRLYLLDLKANVAVVDLLKEPGFTHENEMKQFDYVSMSPPWGVKLSEMQVAAMENDTFNRYVYGIPSRSQGDLAFVSCGLGATKSSGKAAFWLPTGTLFRSGPEQKIRERLIALDLIEAIILLPNNLLAPHSAISSALLLCNKSKTKDQQGKILMVNASGLGTSNKRETSINEKNLQFIGDILEHGLEKEEISKFVSNTDIQEAQLSPETYVYKTEIELEEYGELELNTSALEEIETLPLKELATFYRGYNASTKDEDENGEYAVLKIADVIKGEILFENLSRYTIKNNAKIENNRIQNNDVLLSIRGANRKVSIFQSDRDDVLMSQNFVGIRCGNLLLPDFLKLYLESPIVQFYFLKHMTGSTIPNLPIKEVKTLLVPLLPLAKQEAIVKHYKEETAYISKKIQELQLQQKQLKLEAFEQMGLKNTFHIK</sequence>
<keyword evidence="3 11" id="KW-0489">Methyltransferase</keyword>
<feature type="domain" description="Type I restriction modification DNA specificity" evidence="9">
    <location>
        <begin position="418"/>
        <end position="577"/>
    </location>
</feature>
<dbReference type="InterPro" id="IPR000055">
    <property type="entry name" value="Restrct_endonuc_typeI_TRD"/>
</dbReference>
<dbReference type="RefSeq" id="WP_345936480.1">
    <property type="nucleotide sequence ID" value="NZ_JBDIVD010000005.1"/>
</dbReference>
<dbReference type="GO" id="GO:0009307">
    <property type="term" value="P:DNA restriction-modification system"/>
    <property type="evidence" value="ECO:0007669"/>
    <property type="project" value="UniProtKB-KW"/>
</dbReference>
<evidence type="ECO:0000256" key="5">
    <source>
        <dbReference type="ARBA" id="ARBA00022691"/>
    </source>
</evidence>
<keyword evidence="5" id="KW-0949">S-adenosyl-L-methionine</keyword>
<keyword evidence="7" id="KW-0238">DNA-binding</keyword>
<gene>
    <name evidence="11" type="ORF">ABDD91_28020</name>
</gene>
<dbReference type="Gene3D" id="3.40.50.150">
    <property type="entry name" value="Vaccinia Virus protein VP39"/>
    <property type="match status" value="1"/>
</dbReference>
<dbReference type="InterPro" id="IPR003356">
    <property type="entry name" value="DNA_methylase_A-5"/>
</dbReference>
<evidence type="ECO:0000256" key="7">
    <source>
        <dbReference type="ARBA" id="ARBA00023125"/>
    </source>
</evidence>
<dbReference type="EMBL" id="JBDIVD010000005">
    <property type="protein sequence ID" value="MEN3156673.1"/>
    <property type="molecule type" value="Genomic_DNA"/>
</dbReference>
<dbReference type="GO" id="GO:0003677">
    <property type="term" value="F:DNA binding"/>
    <property type="evidence" value="ECO:0007669"/>
    <property type="project" value="UniProtKB-KW"/>
</dbReference>
<comment type="catalytic activity">
    <reaction evidence="8">
        <text>a 2'-deoxyadenosine in DNA + S-adenosyl-L-methionine = an N(6)-methyl-2'-deoxyadenosine in DNA + S-adenosyl-L-homocysteine + H(+)</text>
        <dbReference type="Rhea" id="RHEA:15197"/>
        <dbReference type="Rhea" id="RHEA-COMP:12418"/>
        <dbReference type="Rhea" id="RHEA-COMP:12419"/>
        <dbReference type="ChEBI" id="CHEBI:15378"/>
        <dbReference type="ChEBI" id="CHEBI:57856"/>
        <dbReference type="ChEBI" id="CHEBI:59789"/>
        <dbReference type="ChEBI" id="CHEBI:90615"/>
        <dbReference type="ChEBI" id="CHEBI:90616"/>
        <dbReference type="EC" id="2.1.1.72"/>
    </reaction>
</comment>
<evidence type="ECO:0000256" key="3">
    <source>
        <dbReference type="ARBA" id="ARBA00022603"/>
    </source>
</evidence>
<dbReference type="Pfam" id="PF01420">
    <property type="entry name" value="Methylase_S"/>
    <property type="match status" value="1"/>
</dbReference>
<evidence type="ECO:0000259" key="9">
    <source>
        <dbReference type="Pfam" id="PF01420"/>
    </source>
</evidence>
<dbReference type="InterPro" id="IPR051537">
    <property type="entry name" value="DNA_Adenine_Mtase"/>
</dbReference>
<keyword evidence="4" id="KW-0808">Transferase</keyword>
<reference evidence="11 12" key="2">
    <citation type="submission" date="2024-05" db="EMBL/GenBank/DDBJ databases">
        <authorList>
            <person name="Zheng X."/>
        </authorList>
    </citation>
    <scope>NUCLEOTIDE SEQUENCE [LARGE SCALE GENOMIC DNA]</scope>
    <source>
        <strain evidence="11 12">C4-10</strain>
    </source>
</reference>
<dbReference type="GO" id="GO:0009007">
    <property type="term" value="F:site-specific DNA-methyltransferase (adenine-specific) activity"/>
    <property type="evidence" value="ECO:0007669"/>
    <property type="project" value="UniProtKB-EC"/>
</dbReference>
<dbReference type="PANTHER" id="PTHR42933:SF3">
    <property type="entry name" value="TYPE I RESTRICTION ENZYME MJAVIII METHYLASE SUBUNIT"/>
    <property type="match status" value="1"/>
</dbReference>
<reference evidence="11 12" key="1">
    <citation type="submission" date="2024-05" db="EMBL/GenBank/DDBJ databases">
        <title>The mechanism of isolation and screening of efficient mineral weathering bacteria priestia aryabhattai c4-10 with weathered biotite.</title>
        <authorList>
            <person name="Yang S."/>
        </authorList>
    </citation>
    <scope>NUCLEOTIDE SEQUENCE [LARGE SCALE GENOMIC DNA]</scope>
    <source>
        <strain evidence="11 12">C4-10</strain>
    </source>
</reference>
<evidence type="ECO:0000256" key="8">
    <source>
        <dbReference type="ARBA" id="ARBA00047942"/>
    </source>
</evidence>
<dbReference type="EC" id="2.1.1.72" evidence="2"/>
<evidence type="ECO:0000259" key="10">
    <source>
        <dbReference type="Pfam" id="PF02384"/>
    </source>
</evidence>
<evidence type="ECO:0000313" key="11">
    <source>
        <dbReference type="EMBL" id="MEN3156673.1"/>
    </source>
</evidence>
<dbReference type="SUPFAM" id="SSF116734">
    <property type="entry name" value="DNA methylase specificity domain"/>
    <property type="match status" value="1"/>
</dbReference>
<evidence type="ECO:0000256" key="2">
    <source>
        <dbReference type="ARBA" id="ARBA00011900"/>
    </source>
</evidence>
<organism evidence="11 12">
    <name type="scientific">Priestia aryabhattai</name>
    <name type="common">Bacillus aryabhattai</name>
    <dbReference type="NCBI Taxonomy" id="412384"/>
    <lineage>
        <taxon>Bacteria</taxon>
        <taxon>Bacillati</taxon>
        <taxon>Bacillota</taxon>
        <taxon>Bacilli</taxon>
        <taxon>Bacillales</taxon>
        <taxon>Bacillaceae</taxon>
        <taxon>Priestia</taxon>
    </lineage>
</organism>
<dbReference type="InterPro" id="IPR029063">
    <property type="entry name" value="SAM-dependent_MTases_sf"/>
</dbReference>
<dbReference type="Proteomes" id="UP001418804">
    <property type="component" value="Unassembled WGS sequence"/>
</dbReference>
<dbReference type="Pfam" id="PF02384">
    <property type="entry name" value="N6_Mtase"/>
    <property type="match status" value="1"/>
</dbReference>
<protein>
    <recommendedName>
        <fullName evidence="2">site-specific DNA-methyltransferase (adenine-specific)</fullName>
        <ecNumber evidence="2">2.1.1.72</ecNumber>
    </recommendedName>
</protein>
<dbReference type="GO" id="GO:0032259">
    <property type="term" value="P:methylation"/>
    <property type="evidence" value="ECO:0007669"/>
    <property type="project" value="UniProtKB-KW"/>
</dbReference>